<name>A0A314Z4K4_PRUYE</name>
<gene>
    <name evidence="1" type="ORF">Pyn_39437</name>
</gene>
<comment type="caution">
    <text evidence="1">The sequence shown here is derived from an EMBL/GenBank/DDBJ whole genome shotgun (WGS) entry which is preliminary data.</text>
</comment>
<dbReference type="EMBL" id="PJQY01000277">
    <property type="protein sequence ID" value="PQQ13999.1"/>
    <property type="molecule type" value="Genomic_DNA"/>
</dbReference>
<dbReference type="AlphaFoldDB" id="A0A314Z4K4"/>
<organism evidence="1 2">
    <name type="scientific">Prunus yedoensis var. nudiflora</name>
    <dbReference type="NCBI Taxonomy" id="2094558"/>
    <lineage>
        <taxon>Eukaryota</taxon>
        <taxon>Viridiplantae</taxon>
        <taxon>Streptophyta</taxon>
        <taxon>Embryophyta</taxon>
        <taxon>Tracheophyta</taxon>
        <taxon>Spermatophyta</taxon>
        <taxon>Magnoliopsida</taxon>
        <taxon>eudicotyledons</taxon>
        <taxon>Gunneridae</taxon>
        <taxon>Pentapetalae</taxon>
        <taxon>rosids</taxon>
        <taxon>fabids</taxon>
        <taxon>Rosales</taxon>
        <taxon>Rosaceae</taxon>
        <taxon>Amygdaloideae</taxon>
        <taxon>Amygdaleae</taxon>
        <taxon>Prunus</taxon>
    </lineage>
</organism>
<evidence type="ECO:0000313" key="2">
    <source>
        <dbReference type="Proteomes" id="UP000250321"/>
    </source>
</evidence>
<accession>A0A314Z4K4</accession>
<keyword evidence="2" id="KW-1185">Reference proteome</keyword>
<reference evidence="1 2" key="1">
    <citation type="submission" date="2018-02" db="EMBL/GenBank/DDBJ databases">
        <title>Draft genome of wild Prunus yedoensis var. nudiflora.</title>
        <authorList>
            <person name="Baek S."/>
            <person name="Kim J.-H."/>
            <person name="Choi K."/>
            <person name="Kim G.-B."/>
            <person name="Cho A."/>
            <person name="Jang H."/>
            <person name="Shin C.-H."/>
            <person name="Yu H.-J."/>
            <person name="Mun J.-H."/>
        </authorList>
    </citation>
    <scope>NUCLEOTIDE SEQUENCE [LARGE SCALE GENOMIC DNA]</scope>
    <source>
        <strain evidence="2">cv. Jeju island</strain>
        <tissue evidence="1">Leaf</tissue>
    </source>
</reference>
<evidence type="ECO:0000313" key="1">
    <source>
        <dbReference type="EMBL" id="PQQ13999.1"/>
    </source>
</evidence>
<sequence length="96" mass="10909">MSRFKGTARKNIKGHCLPLLIPQTPQTRGLQNILLSNNECSKLLLLSLSLRASDDLKGFRICARVPRISLAPPISPWKADFLSRIRVWLNCRLRQS</sequence>
<proteinExistence type="predicted"/>
<dbReference type="Proteomes" id="UP000250321">
    <property type="component" value="Unassembled WGS sequence"/>
</dbReference>
<protein>
    <submittedName>
        <fullName evidence="1">Uncharacterized protein</fullName>
    </submittedName>
</protein>